<dbReference type="AlphaFoldDB" id="A0A4C1V416"/>
<dbReference type="Proteomes" id="UP000299102">
    <property type="component" value="Unassembled WGS sequence"/>
</dbReference>
<reference evidence="1 2" key="1">
    <citation type="journal article" date="2019" name="Commun. Biol.">
        <title>The bagworm genome reveals a unique fibroin gene that provides high tensile strength.</title>
        <authorList>
            <person name="Kono N."/>
            <person name="Nakamura H."/>
            <person name="Ohtoshi R."/>
            <person name="Tomita M."/>
            <person name="Numata K."/>
            <person name="Arakawa K."/>
        </authorList>
    </citation>
    <scope>NUCLEOTIDE SEQUENCE [LARGE SCALE GENOMIC DNA]</scope>
</reference>
<dbReference type="EMBL" id="BGZK01000264">
    <property type="protein sequence ID" value="GBP32794.1"/>
    <property type="molecule type" value="Genomic_DNA"/>
</dbReference>
<sequence length="285" mass="32390">MILASMQYDCEMAINLTTFASSLNTPVKVNLSQSEVDQAGGRSRWAPSTVFGNVRYRPGRDSAPPAPAQRKCCVKTLKKLSACEILFLHVFQIRLDFCPWNFRKEYDNFADKVVTVDRVCDLSARGHFRCGPGAAGVTEYRNRVGNGNLLRTRSQSRSVIEYPAGGRRYYCLEDRFVIDTAHYNLCIRWLHPTVLHWLHLNLNCLKCRGRYILRFSQALRPLSRLGNVCDIPSESTKVCEMYAISMDQAFHPSGSRVWGTPLCRNIAVDQGWPLTHGHDLDNYPI</sequence>
<gene>
    <name evidence="1" type="ORF">EVAR_18949_1</name>
</gene>
<proteinExistence type="predicted"/>
<organism evidence="1 2">
    <name type="scientific">Eumeta variegata</name>
    <name type="common">Bagworm moth</name>
    <name type="synonym">Eumeta japonica</name>
    <dbReference type="NCBI Taxonomy" id="151549"/>
    <lineage>
        <taxon>Eukaryota</taxon>
        <taxon>Metazoa</taxon>
        <taxon>Ecdysozoa</taxon>
        <taxon>Arthropoda</taxon>
        <taxon>Hexapoda</taxon>
        <taxon>Insecta</taxon>
        <taxon>Pterygota</taxon>
        <taxon>Neoptera</taxon>
        <taxon>Endopterygota</taxon>
        <taxon>Lepidoptera</taxon>
        <taxon>Glossata</taxon>
        <taxon>Ditrysia</taxon>
        <taxon>Tineoidea</taxon>
        <taxon>Psychidae</taxon>
        <taxon>Oiketicinae</taxon>
        <taxon>Eumeta</taxon>
    </lineage>
</organism>
<comment type="caution">
    <text evidence="1">The sequence shown here is derived from an EMBL/GenBank/DDBJ whole genome shotgun (WGS) entry which is preliminary data.</text>
</comment>
<evidence type="ECO:0000313" key="2">
    <source>
        <dbReference type="Proteomes" id="UP000299102"/>
    </source>
</evidence>
<protein>
    <submittedName>
        <fullName evidence="1">Uncharacterized protein</fullName>
    </submittedName>
</protein>
<name>A0A4C1V416_EUMVA</name>
<accession>A0A4C1V416</accession>
<keyword evidence="2" id="KW-1185">Reference proteome</keyword>
<evidence type="ECO:0000313" key="1">
    <source>
        <dbReference type="EMBL" id="GBP32794.1"/>
    </source>
</evidence>